<dbReference type="Pfam" id="PF14479">
    <property type="entry name" value="HeLo"/>
    <property type="match status" value="1"/>
</dbReference>
<feature type="domain" description="Prion-inhibition and propagation HeLo" evidence="2">
    <location>
        <begin position="6"/>
        <end position="200"/>
    </location>
</feature>
<dbReference type="PANTHER" id="PTHR37542">
    <property type="entry name" value="HELO DOMAIN-CONTAINING PROTEIN-RELATED"/>
    <property type="match status" value="1"/>
</dbReference>
<feature type="domain" description="Het-s prion-forming" evidence="1">
    <location>
        <begin position="219"/>
        <end position="281"/>
    </location>
</feature>
<evidence type="ECO:0000313" key="4">
    <source>
        <dbReference type="Proteomes" id="UP000321331"/>
    </source>
</evidence>
<dbReference type="AlphaFoldDB" id="A0A5C6SWE5"/>
<evidence type="ECO:0000259" key="1">
    <source>
        <dbReference type="Pfam" id="PF11558"/>
    </source>
</evidence>
<evidence type="ECO:0000259" key="2">
    <source>
        <dbReference type="Pfam" id="PF14479"/>
    </source>
</evidence>
<organism evidence="3 4">
    <name type="scientific">Fusarium oxysporum f. sp. cubense</name>
    <dbReference type="NCBI Taxonomy" id="61366"/>
    <lineage>
        <taxon>Eukaryota</taxon>
        <taxon>Fungi</taxon>
        <taxon>Dikarya</taxon>
        <taxon>Ascomycota</taxon>
        <taxon>Pezizomycotina</taxon>
        <taxon>Sordariomycetes</taxon>
        <taxon>Hypocreomycetidae</taxon>
        <taxon>Hypocreales</taxon>
        <taxon>Nectriaceae</taxon>
        <taxon>Fusarium</taxon>
        <taxon>Fusarium oxysporum species complex</taxon>
    </lineage>
</organism>
<dbReference type="Gene3D" id="1.20.120.1020">
    <property type="entry name" value="Prion-inhibition and propagation, HeLo domain"/>
    <property type="match status" value="1"/>
</dbReference>
<gene>
    <name evidence="3" type="ORF">FocTR4_00009351</name>
</gene>
<dbReference type="InterPro" id="IPR038305">
    <property type="entry name" value="HeLo_sf"/>
</dbReference>
<proteinExistence type="predicted"/>
<dbReference type="PANTHER" id="PTHR37542:SF3">
    <property type="entry name" value="PRION-INHIBITION AND PROPAGATION HELO DOMAIN-CONTAINING PROTEIN"/>
    <property type="match status" value="1"/>
</dbReference>
<reference evidence="3 4" key="1">
    <citation type="submission" date="2019-07" db="EMBL/GenBank/DDBJ databases">
        <title>The First High-Quality Draft Genome Sequence of the Causal Agent of the Current Panama Disease Epidemic.</title>
        <authorList>
            <person name="Warmington R.J."/>
            <person name="Kay W."/>
            <person name="Jeffries A."/>
            <person name="Bebber D."/>
            <person name="Moore K."/>
            <person name="Studholme D.J."/>
        </authorList>
    </citation>
    <scope>NUCLEOTIDE SEQUENCE [LARGE SCALE GENOMIC DNA]</scope>
    <source>
        <strain evidence="3 4">TR4</strain>
    </source>
</reference>
<evidence type="ECO:0000313" key="3">
    <source>
        <dbReference type="EMBL" id="TXC01881.1"/>
    </source>
</evidence>
<sequence>MAEIFGVAAGALSTAGLFNNCVDCFNYIQIARQFRQDFSRYRLRLDVAKCRLARWGAAIDINNDPRFSHSESTDRTVAIAQSILQEIVARFETVQKISSRYARDIEQSSMEVYTEADLGPVPRRLHNNFRALTIKRYTSVGLLKKTSWALYHKKRMESLIDDIIASIEDLETTLPASPGAVSRLVEIEIEEVNDEQELRMVQDVAEGLDPILYDLSKEKLQEITGKNSAGRISGSGAVNIGNTFVKESFLQSKGFKDHTTNYVNEVDTAETGRVNIGNTYGGKGFWD</sequence>
<protein>
    <recommendedName>
        <fullName evidence="5">Heterokaryon incompatibility protein s</fullName>
    </recommendedName>
</protein>
<dbReference type="EMBL" id="VMNF01000009">
    <property type="protein sequence ID" value="TXC01881.1"/>
    <property type="molecule type" value="Genomic_DNA"/>
</dbReference>
<name>A0A5C6SWE5_FUSOC</name>
<accession>A0A5C6SWE5</accession>
<comment type="caution">
    <text evidence="3">The sequence shown here is derived from an EMBL/GenBank/DDBJ whole genome shotgun (WGS) entry which is preliminary data.</text>
</comment>
<dbReference type="InterPro" id="IPR021084">
    <property type="entry name" value="Het-s_prion_dom"/>
</dbReference>
<dbReference type="Pfam" id="PF11558">
    <property type="entry name" value="HET-s_218-289"/>
    <property type="match status" value="1"/>
</dbReference>
<evidence type="ECO:0008006" key="5">
    <source>
        <dbReference type="Google" id="ProtNLM"/>
    </source>
</evidence>
<dbReference type="Proteomes" id="UP000321331">
    <property type="component" value="Unassembled WGS sequence"/>
</dbReference>
<dbReference type="InterPro" id="IPR029498">
    <property type="entry name" value="HeLo_dom"/>
</dbReference>